<gene>
    <name evidence="2" type="ORF">KIPB_000682</name>
</gene>
<organism evidence="2 3">
    <name type="scientific">Kipferlia bialata</name>
    <dbReference type="NCBI Taxonomy" id="797122"/>
    <lineage>
        <taxon>Eukaryota</taxon>
        <taxon>Metamonada</taxon>
        <taxon>Carpediemonas-like organisms</taxon>
        <taxon>Kipferlia</taxon>
    </lineage>
</organism>
<evidence type="ECO:0008006" key="4">
    <source>
        <dbReference type="Google" id="ProtNLM"/>
    </source>
</evidence>
<sequence length="799" mass="83339">MASSPKVPWTVRKCASRTVVYELCSHSIHVGMAGDKARPMEIPTLVAYRRKGQGGLTVDDPMMDSVLPREGIAAEDASATSGNRKGSDAERLYASQLRNTIAKTRAKRANLLASESLFQLSAEEDQTWRWTREEDGEGEEGYEGPPSVVIGSNVMCLPPSAPYSVVRAMAARGHLRGTDPVSLAPLAALLEHGFQYAIQEWAQALSLFSDPDEPKPKRGAFGRPVKDETKAKGGYPMTTSIHECTAMLVVADTVSREEISALFQLALRDIGFKGCVVVRRSEVVSVWGRGGSCTVLDMGMTGVSVSVVRQGVLSGSATPLPLSGMGLMRLLLASLKQGAPPLSATHALLTRGDASLPMAPCADKALATSTAHSLRLQQYAELVRLLLHGTAADIDSNVQTSLTIRMPPQETGEEAVAEGKGVETEEQKGDVNMGESVPPPSEPVASAAGGEGEGEREGEGEGDDAVAPASPPTAVSVTVVLGPASATPTAWLGTSMPAGADASLGVPKGASQGLPVSDDVTETHDAGKHAKTATSIERDAEAAALVKAGPVSVIDPHGPSPDGPIGNEGVISVCQGIINCVDHCRQVAEGVLKTMSDTARGQRKGAEERDQKKREKEREKRERKEKQSKAKSGGSSSKPDSAASSVPPTPLSAPLTLSESATPVKKDKYSRLIKTEEEIAAEGAALAKSLLGSIIVTGRVAGVEGLGQAVVSALQDMEGGAGAALCTGGTLHGPLGTDAQGEGEAEGDGETDAALAVYQAACALASTDCVPDVEVDRQRYALYGDREVAERIPFNWLSI</sequence>
<reference evidence="2 3" key="1">
    <citation type="journal article" date="2018" name="PLoS ONE">
        <title>The draft genome of Kipferlia bialata reveals reductive genome evolution in fornicate parasites.</title>
        <authorList>
            <person name="Tanifuji G."/>
            <person name="Takabayashi S."/>
            <person name="Kume K."/>
            <person name="Takagi M."/>
            <person name="Nakayama T."/>
            <person name="Kamikawa R."/>
            <person name="Inagaki Y."/>
            <person name="Hashimoto T."/>
        </authorList>
    </citation>
    <scope>NUCLEOTIDE SEQUENCE [LARGE SCALE GENOMIC DNA]</scope>
    <source>
        <strain evidence="2">NY0173</strain>
    </source>
</reference>
<feature type="compositionally biased region" description="Basic and acidic residues" evidence="1">
    <location>
        <begin position="604"/>
        <end position="628"/>
    </location>
</feature>
<dbReference type="Gene3D" id="3.30.420.40">
    <property type="match status" value="1"/>
</dbReference>
<feature type="compositionally biased region" description="Low complexity" evidence="1">
    <location>
        <begin position="630"/>
        <end position="662"/>
    </location>
</feature>
<accession>A0A9K3CNU4</accession>
<dbReference type="AlphaFoldDB" id="A0A9K3CNU4"/>
<feature type="region of interest" description="Disordered" evidence="1">
    <location>
        <begin position="404"/>
        <end position="472"/>
    </location>
</feature>
<evidence type="ECO:0000313" key="2">
    <source>
        <dbReference type="EMBL" id="GIQ79967.1"/>
    </source>
</evidence>
<name>A0A9K3CNU4_9EUKA</name>
<protein>
    <recommendedName>
        <fullName evidence="4">Actin-related protein 8</fullName>
    </recommendedName>
</protein>
<feature type="compositionally biased region" description="Basic and acidic residues" evidence="1">
    <location>
        <begin position="420"/>
        <end position="429"/>
    </location>
</feature>
<proteinExistence type="predicted"/>
<dbReference type="EMBL" id="BDIP01000084">
    <property type="protein sequence ID" value="GIQ79967.1"/>
    <property type="molecule type" value="Genomic_DNA"/>
</dbReference>
<comment type="caution">
    <text evidence="2">The sequence shown here is derived from an EMBL/GenBank/DDBJ whole genome shotgun (WGS) entry which is preliminary data.</text>
</comment>
<evidence type="ECO:0000313" key="3">
    <source>
        <dbReference type="Proteomes" id="UP000265618"/>
    </source>
</evidence>
<dbReference type="Proteomes" id="UP000265618">
    <property type="component" value="Unassembled WGS sequence"/>
</dbReference>
<feature type="region of interest" description="Disordered" evidence="1">
    <location>
        <begin position="595"/>
        <end position="667"/>
    </location>
</feature>
<keyword evidence="3" id="KW-1185">Reference proteome</keyword>
<evidence type="ECO:0000256" key="1">
    <source>
        <dbReference type="SAM" id="MobiDB-lite"/>
    </source>
</evidence>